<dbReference type="PRINTS" id="PR01050">
    <property type="entry name" value="PYRUVTKNASE"/>
</dbReference>
<dbReference type="InterPro" id="IPR036918">
    <property type="entry name" value="Pyrv_Knase_C_sf"/>
</dbReference>
<dbReference type="SUPFAM" id="SSF50800">
    <property type="entry name" value="PK beta-barrel domain-like"/>
    <property type="match status" value="1"/>
</dbReference>
<dbReference type="InterPro" id="IPR036637">
    <property type="entry name" value="Phosphohistidine_dom_sf"/>
</dbReference>
<dbReference type="InterPro" id="IPR011037">
    <property type="entry name" value="Pyrv_Knase-like_insert_dom_sf"/>
</dbReference>
<evidence type="ECO:0000256" key="9">
    <source>
        <dbReference type="ARBA" id="ARBA00022741"/>
    </source>
</evidence>
<dbReference type="GO" id="GO:0005524">
    <property type="term" value="F:ATP binding"/>
    <property type="evidence" value="ECO:0007669"/>
    <property type="project" value="UniProtKB-KW"/>
</dbReference>
<evidence type="ECO:0000256" key="14">
    <source>
        <dbReference type="ARBA" id="ARBA00023317"/>
    </source>
</evidence>
<dbReference type="InParanoid" id="A0A0U5JDP2"/>
<dbReference type="FunCoup" id="A0A0U5JDP2">
    <property type="interactions" value="321"/>
</dbReference>
<dbReference type="RefSeq" id="WP_032124186.1">
    <property type="nucleotide sequence ID" value="NZ_LN879502.1"/>
</dbReference>
<evidence type="ECO:0000256" key="16">
    <source>
        <dbReference type="RuleBase" id="RU000504"/>
    </source>
</evidence>
<keyword evidence="10 16" id="KW-0418">Kinase</keyword>
<dbReference type="InterPro" id="IPR015793">
    <property type="entry name" value="Pyrv_Knase_brl"/>
</dbReference>
<dbReference type="NCBIfam" id="NF004491">
    <property type="entry name" value="PRK05826.1"/>
    <property type="match status" value="1"/>
</dbReference>
<keyword evidence="14 19" id="KW-0670">Pyruvate</keyword>
<keyword evidence="9" id="KW-0547">Nucleotide-binding</keyword>
<dbReference type="UniPathway" id="UPA00109">
    <property type="reaction ID" value="UER00188"/>
</dbReference>
<comment type="catalytic activity">
    <reaction evidence="16">
        <text>pyruvate + ATP = phosphoenolpyruvate + ADP + H(+)</text>
        <dbReference type="Rhea" id="RHEA:18157"/>
        <dbReference type="ChEBI" id="CHEBI:15361"/>
        <dbReference type="ChEBI" id="CHEBI:15378"/>
        <dbReference type="ChEBI" id="CHEBI:30616"/>
        <dbReference type="ChEBI" id="CHEBI:58702"/>
        <dbReference type="ChEBI" id="CHEBI:456216"/>
        <dbReference type="EC" id="2.7.1.40"/>
    </reaction>
</comment>
<evidence type="ECO:0000256" key="8">
    <source>
        <dbReference type="ARBA" id="ARBA00022723"/>
    </source>
</evidence>
<dbReference type="InterPro" id="IPR015795">
    <property type="entry name" value="Pyrv_Knase_C"/>
</dbReference>
<dbReference type="SUPFAM" id="SSF52935">
    <property type="entry name" value="PK C-terminal domain-like"/>
    <property type="match status" value="1"/>
</dbReference>
<keyword evidence="20" id="KW-1185">Reference proteome</keyword>
<evidence type="ECO:0000256" key="10">
    <source>
        <dbReference type="ARBA" id="ARBA00022777"/>
    </source>
</evidence>
<dbReference type="GO" id="GO:0016301">
    <property type="term" value="F:kinase activity"/>
    <property type="evidence" value="ECO:0007669"/>
    <property type="project" value="UniProtKB-KW"/>
</dbReference>
<keyword evidence="12 16" id="KW-0460">Magnesium</keyword>
<dbReference type="Gene3D" id="2.40.33.10">
    <property type="entry name" value="PK beta-barrel domain-like"/>
    <property type="match status" value="1"/>
</dbReference>
<dbReference type="NCBIfam" id="TIGR01064">
    <property type="entry name" value="pyruv_kin"/>
    <property type="match status" value="1"/>
</dbReference>
<dbReference type="Proteomes" id="UP000069902">
    <property type="component" value="Chromosome cPNK"/>
</dbReference>
<dbReference type="FunFam" id="3.20.20.60:FF:000025">
    <property type="entry name" value="Pyruvate kinase"/>
    <property type="match status" value="1"/>
</dbReference>
<dbReference type="GO" id="GO:0030955">
    <property type="term" value="F:potassium ion binding"/>
    <property type="evidence" value="ECO:0007669"/>
    <property type="project" value="UniProtKB-UniRule"/>
</dbReference>
<dbReference type="AlphaFoldDB" id="A0A0U5JDP2"/>
<dbReference type="PROSITE" id="PS00110">
    <property type="entry name" value="PYRUVATE_KINASE"/>
    <property type="match status" value="1"/>
</dbReference>
<dbReference type="PATRIC" id="fig|389348.3.peg.1814"/>
<dbReference type="GO" id="GO:0000287">
    <property type="term" value="F:magnesium ion binding"/>
    <property type="evidence" value="ECO:0007669"/>
    <property type="project" value="UniProtKB-UniRule"/>
</dbReference>
<feature type="domain" description="Pyruvate kinase C-terminal" evidence="18">
    <location>
        <begin position="359"/>
        <end position="470"/>
    </location>
</feature>
<dbReference type="InterPro" id="IPR015806">
    <property type="entry name" value="Pyrv_Knase_insert_dom_sf"/>
</dbReference>
<gene>
    <name evidence="19" type="primary">pyk</name>
    <name evidence="19" type="ORF">PNK_1620</name>
</gene>
<evidence type="ECO:0000259" key="18">
    <source>
        <dbReference type="Pfam" id="PF02887"/>
    </source>
</evidence>
<dbReference type="InterPro" id="IPR015813">
    <property type="entry name" value="Pyrv/PenolPyrv_kinase-like_dom"/>
</dbReference>
<evidence type="ECO:0000313" key="19">
    <source>
        <dbReference type="EMBL" id="CUI17229.1"/>
    </source>
</evidence>
<dbReference type="Gene3D" id="3.50.30.10">
    <property type="entry name" value="Phosphohistidine domain"/>
    <property type="match status" value="1"/>
</dbReference>
<keyword evidence="8" id="KW-0479">Metal-binding</keyword>
<evidence type="ECO:0000256" key="5">
    <source>
        <dbReference type="ARBA" id="ARBA00012142"/>
    </source>
</evidence>
<name>A0A0U5JDP2_9BACT</name>
<keyword evidence="13 16" id="KW-0324">Glycolysis</keyword>
<evidence type="ECO:0000313" key="20">
    <source>
        <dbReference type="Proteomes" id="UP000069902"/>
    </source>
</evidence>
<dbReference type="EMBL" id="LN879502">
    <property type="protein sequence ID" value="CUI17229.1"/>
    <property type="molecule type" value="Genomic_DNA"/>
</dbReference>
<dbReference type="STRING" id="389348.PNK_1620"/>
<dbReference type="Pfam" id="PF02887">
    <property type="entry name" value="PK_C"/>
    <property type="match status" value="1"/>
</dbReference>
<dbReference type="NCBIfam" id="NF004978">
    <property type="entry name" value="PRK06354.1"/>
    <property type="match status" value="1"/>
</dbReference>
<sequence>MTIIRTKIICTMGPACHTVDKILDLMRAGMNVARLNFSHGTQAEHLMIIDNLKEARRLLGMPLSIMLDTKGPEIRLGKIKDGQILLTSGQKWRLLKHEKLGDENQVSVFPGEVLNNLPEGTRVLFDDGYIASHIVENLEDSVVVQIDNGGIIRSGKGVNIPNTSVNLPPVTNKDIEDIRFGCQQDIDLIAASFVRSAEHVLTIKRLLAEEKKPDILVIAKIENSEGVQNFDSIVQAADGIMIARGDLGVEVPLSHVPRLQKMMIRKSYLAGKPVVTATQMLESMINNPRPTRAETSDVANAIYDSTSAVMLSGETAIGRYPVETVNVMRSIVEEAEADFNYRAFFDQHAPLVYHDVPSAVTLATVKTAYSSNAKAIFAFTRGGSTARLLSRLRPKMPIIAMTANEKSFHQLAFNWGVIPYLSEPCGSLDESFEKISSFALDSQLVSYGDLVVMTAGTPFGFSGTTNMMIVESIGDVLVRGHSGYGNRVHGNVTIVLAPESKAPYAVKDQLLVIARCDDDYLPLMREAAGIILQNHINDVESEKFAKKIALSLGKPVLLRADAACQILKEGQLITLDPEKALVYKGIVLD</sequence>
<comment type="cofactor">
    <cofactor evidence="2">
        <name>K(+)</name>
        <dbReference type="ChEBI" id="CHEBI:29103"/>
    </cofactor>
</comment>
<evidence type="ECO:0000256" key="6">
    <source>
        <dbReference type="ARBA" id="ARBA00018587"/>
    </source>
</evidence>
<proteinExistence type="inferred from homology"/>
<dbReference type="KEGG" id="pnl:PNK_1620"/>
<comment type="similarity">
    <text evidence="4 16">Belongs to the pyruvate kinase family.</text>
</comment>
<reference evidence="20" key="1">
    <citation type="submission" date="2015-09" db="EMBL/GenBank/DDBJ databases">
        <authorList>
            <person name="Bertelli C."/>
        </authorList>
    </citation>
    <scope>NUCLEOTIDE SEQUENCE [LARGE SCALE GENOMIC DNA]</scope>
    <source>
        <strain evidence="20">KNic</strain>
    </source>
</reference>
<dbReference type="InterPro" id="IPR001697">
    <property type="entry name" value="Pyr_Knase"/>
</dbReference>
<evidence type="ECO:0000256" key="12">
    <source>
        <dbReference type="ARBA" id="ARBA00022842"/>
    </source>
</evidence>
<dbReference type="SUPFAM" id="SSF52009">
    <property type="entry name" value="Phosphohistidine domain"/>
    <property type="match status" value="1"/>
</dbReference>
<keyword evidence="7 16" id="KW-0808">Transferase</keyword>
<evidence type="ECO:0000256" key="7">
    <source>
        <dbReference type="ARBA" id="ARBA00022679"/>
    </source>
</evidence>
<dbReference type="InterPro" id="IPR018209">
    <property type="entry name" value="Pyrv_Knase_AS"/>
</dbReference>
<evidence type="ECO:0000259" key="17">
    <source>
        <dbReference type="Pfam" id="PF00224"/>
    </source>
</evidence>
<dbReference type="Gene3D" id="3.20.20.60">
    <property type="entry name" value="Phosphoenolpyruvate-binding domains"/>
    <property type="match status" value="1"/>
</dbReference>
<dbReference type="GO" id="GO:0004743">
    <property type="term" value="F:pyruvate kinase activity"/>
    <property type="evidence" value="ECO:0007669"/>
    <property type="project" value="UniProtKB-UniRule"/>
</dbReference>
<evidence type="ECO:0000256" key="1">
    <source>
        <dbReference type="ARBA" id="ARBA00001946"/>
    </source>
</evidence>
<dbReference type="Pfam" id="PF00224">
    <property type="entry name" value="PK"/>
    <property type="match status" value="1"/>
</dbReference>
<dbReference type="InterPro" id="IPR040442">
    <property type="entry name" value="Pyrv_kinase-like_dom_sf"/>
</dbReference>
<evidence type="ECO:0000256" key="13">
    <source>
        <dbReference type="ARBA" id="ARBA00023152"/>
    </source>
</evidence>
<dbReference type="Gene3D" id="3.40.1380.20">
    <property type="entry name" value="Pyruvate kinase, C-terminal domain"/>
    <property type="match status" value="1"/>
</dbReference>
<evidence type="ECO:0000256" key="3">
    <source>
        <dbReference type="ARBA" id="ARBA00004997"/>
    </source>
</evidence>
<accession>A0A0U5JDP2</accession>
<evidence type="ECO:0000256" key="15">
    <source>
        <dbReference type="NCBIfam" id="TIGR01064"/>
    </source>
</evidence>
<evidence type="ECO:0000256" key="11">
    <source>
        <dbReference type="ARBA" id="ARBA00022840"/>
    </source>
</evidence>
<comment type="pathway">
    <text evidence="3 16">Carbohydrate degradation; glycolysis; pyruvate from D-glyceraldehyde 3-phosphate: step 5/5.</text>
</comment>
<dbReference type="EC" id="2.7.1.40" evidence="5 15"/>
<organism evidence="19 20">
    <name type="scientific">Candidatus Protochlamydia naegleriophila</name>
    <dbReference type="NCBI Taxonomy" id="389348"/>
    <lineage>
        <taxon>Bacteria</taxon>
        <taxon>Pseudomonadati</taxon>
        <taxon>Chlamydiota</taxon>
        <taxon>Chlamydiia</taxon>
        <taxon>Parachlamydiales</taxon>
        <taxon>Parachlamydiaceae</taxon>
        <taxon>Candidatus Protochlamydia</taxon>
    </lineage>
</organism>
<comment type="cofactor">
    <cofactor evidence="1">
        <name>Mg(2+)</name>
        <dbReference type="ChEBI" id="CHEBI:18420"/>
    </cofactor>
</comment>
<dbReference type="PANTHER" id="PTHR11817">
    <property type="entry name" value="PYRUVATE KINASE"/>
    <property type="match status" value="1"/>
</dbReference>
<feature type="domain" description="Pyruvate kinase barrel" evidence="17">
    <location>
        <begin position="5"/>
        <end position="325"/>
    </location>
</feature>
<evidence type="ECO:0000256" key="2">
    <source>
        <dbReference type="ARBA" id="ARBA00001958"/>
    </source>
</evidence>
<evidence type="ECO:0000256" key="4">
    <source>
        <dbReference type="ARBA" id="ARBA00008663"/>
    </source>
</evidence>
<keyword evidence="11" id="KW-0067">ATP-binding</keyword>
<dbReference type="SUPFAM" id="SSF51621">
    <property type="entry name" value="Phosphoenolpyruvate/pyruvate domain"/>
    <property type="match status" value="1"/>
</dbReference>
<protein>
    <recommendedName>
        <fullName evidence="6 15">Pyruvate kinase</fullName>
        <ecNumber evidence="5 15">2.7.1.40</ecNumber>
    </recommendedName>
</protein>